<proteinExistence type="predicted"/>
<reference evidence="4" key="1">
    <citation type="journal article" date="2020" name="mSystems">
        <title>Genome- and Community-Level Interaction Insights into Carbon Utilization and Element Cycling Functions of Hydrothermarchaeota in Hydrothermal Sediment.</title>
        <authorList>
            <person name="Zhou Z."/>
            <person name="Liu Y."/>
            <person name="Xu W."/>
            <person name="Pan J."/>
            <person name="Luo Z.H."/>
            <person name="Li M."/>
        </authorList>
    </citation>
    <scope>NUCLEOTIDE SEQUENCE [LARGE SCALE GENOMIC DNA]</scope>
    <source>
        <strain evidence="4">HyVt-577</strain>
    </source>
</reference>
<name>A0A7V4WVE8_CALAY</name>
<feature type="chain" id="PRO_5031092603" description="Glycine zipper family protein" evidence="3">
    <location>
        <begin position="22"/>
        <end position="212"/>
    </location>
</feature>
<protein>
    <recommendedName>
        <fullName evidence="5">Glycine zipper family protein</fullName>
    </recommendedName>
</protein>
<dbReference type="EMBL" id="DRQG01000066">
    <property type="protein sequence ID" value="HGY55442.1"/>
    <property type="molecule type" value="Genomic_DNA"/>
</dbReference>
<keyword evidence="3" id="KW-0732">Signal</keyword>
<organism evidence="4">
    <name type="scientific">Caldithrix abyssi</name>
    <dbReference type="NCBI Taxonomy" id="187145"/>
    <lineage>
        <taxon>Bacteria</taxon>
        <taxon>Pseudomonadati</taxon>
        <taxon>Calditrichota</taxon>
        <taxon>Calditrichia</taxon>
        <taxon>Calditrichales</taxon>
        <taxon>Calditrichaceae</taxon>
        <taxon>Caldithrix</taxon>
    </lineage>
</organism>
<keyword evidence="2" id="KW-1133">Transmembrane helix</keyword>
<gene>
    <name evidence="4" type="ORF">ENK44_07070</name>
</gene>
<keyword evidence="1" id="KW-0175">Coiled coil</keyword>
<evidence type="ECO:0000256" key="2">
    <source>
        <dbReference type="SAM" id="Phobius"/>
    </source>
</evidence>
<dbReference type="Proteomes" id="UP000885779">
    <property type="component" value="Unassembled WGS sequence"/>
</dbReference>
<feature type="coiled-coil region" evidence="1">
    <location>
        <begin position="174"/>
        <end position="211"/>
    </location>
</feature>
<sequence length="212" mass="23154">MWRKSISIVAVLALLLQTACSGSRSLSVDDPQPQTSVRITLKDGSVKEGIIIKKEDNQLLYVDAATHKTERVNISAIRDMNESDQVYDFAGNPIPESEISAHKSLTKTLLYGAGGLILGVAVGIGTGLVIVSSDTTQAVAANAAIGVLGVAGAWYFGSIGADQDYEDAVFKARKDRYLVEKKQMEQEKKKLEELKKEKERLLKKKMQKEGKK</sequence>
<dbReference type="AlphaFoldDB" id="A0A7V4WVE8"/>
<feature type="signal peptide" evidence="3">
    <location>
        <begin position="1"/>
        <end position="21"/>
    </location>
</feature>
<accession>A0A7V4WVE8</accession>
<evidence type="ECO:0000256" key="1">
    <source>
        <dbReference type="SAM" id="Coils"/>
    </source>
</evidence>
<feature type="transmembrane region" description="Helical" evidence="2">
    <location>
        <begin position="109"/>
        <end position="131"/>
    </location>
</feature>
<comment type="caution">
    <text evidence="4">The sequence shown here is derived from an EMBL/GenBank/DDBJ whole genome shotgun (WGS) entry which is preliminary data.</text>
</comment>
<keyword evidence="2" id="KW-0812">Transmembrane</keyword>
<evidence type="ECO:0000313" key="4">
    <source>
        <dbReference type="EMBL" id="HGY55442.1"/>
    </source>
</evidence>
<feature type="transmembrane region" description="Helical" evidence="2">
    <location>
        <begin position="138"/>
        <end position="157"/>
    </location>
</feature>
<evidence type="ECO:0008006" key="5">
    <source>
        <dbReference type="Google" id="ProtNLM"/>
    </source>
</evidence>
<evidence type="ECO:0000256" key="3">
    <source>
        <dbReference type="SAM" id="SignalP"/>
    </source>
</evidence>
<keyword evidence="2" id="KW-0472">Membrane</keyword>